<accession>A0A6I2L0E2</accession>
<dbReference type="AlphaFoldDB" id="A0A6I2L0E2"/>
<feature type="DNA-binding region" description="H-T-H motif" evidence="4">
    <location>
        <begin position="33"/>
        <end position="52"/>
    </location>
</feature>
<dbReference type="EMBL" id="WKJK01000004">
    <property type="protein sequence ID" value="MRW90194.1"/>
    <property type="molecule type" value="Genomic_DNA"/>
</dbReference>
<dbReference type="InterPro" id="IPR001647">
    <property type="entry name" value="HTH_TetR"/>
</dbReference>
<keyword evidence="7" id="KW-1185">Reference proteome</keyword>
<evidence type="ECO:0000256" key="2">
    <source>
        <dbReference type="ARBA" id="ARBA00023125"/>
    </source>
</evidence>
<evidence type="ECO:0000256" key="3">
    <source>
        <dbReference type="ARBA" id="ARBA00023163"/>
    </source>
</evidence>
<evidence type="ECO:0000256" key="1">
    <source>
        <dbReference type="ARBA" id="ARBA00023015"/>
    </source>
</evidence>
<protein>
    <submittedName>
        <fullName evidence="6">TetR family transcriptional regulator</fullName>
    </submittedName>
</protein>
<dbReference type="PANTHER" id="PTHR47506">
    <property type="entry name" value="TRANSCRIPTIONAL REGULATORY PROTEIN"/>
    <property type="match status" value="1"/>
</dbReference>
<dbReference type="Gene3D" id="1.10.357.10">
    <property type="entry name" value="Tetracycline Repressor, domain 2"/>
    <property type="match status" value="1"/>
</dbReference>
<name>A0A6I2L0E2_9BURK</name>
<dbReference type="InterPro" id="IPR036271">
    <property type="entry name" value="Tet_transcr_reg_TetR-rel_C_sf"/>
</dbReference>
<comment type="caution">
    <text evidence="6">The sequence shown here is derived from an EMBL/GenBank/DDBJ whole genome shotgun (WGS) entry which is preliminary data.</text>
</comment>
<dbReference type="SUPFAM" id="SSF48498">
    <property type="entry name" value="Tetracyclin repressor-like, C-terminal domain"/>
    <property type="match status" value="1"/>
</dbReference>
<dbReference type="GO" id="GO:0003677">
    <property type="term" value="F:DNA binding"/>
    <property type="evidence" value="ECO:0007669"/>
    <property type="project" value="UniProtKB-UniRule"/>
</dbReference>
<evidence type="ECO:0000313" key="6">
    <source>
        <dbReference type="EMBL" id="MRW90194.1"/>
    </source>
</evidence>
<evidence type="ECO:0000256" key="4">
    <source>
        <dbReference type="PROSITE-ProRule" id="PRU00335"/>
    </source>
</evidence>
<evidence type="ECO:0000259" key="5">
    <source>
        <dbReference type="PROSITE" id="PS50977"/>
    </source>
</evidence>
<organism evidence="6 7">
    <name type="scientific">Duganella guangzhouensis</name>
    <dbReference type="NCBI Taxonomy" id="2666084"/>
    <lineage>
        <taxon>Bacteria</taxon>
        <taxon>Pseudomonadati</taxon>
        <taxon>Pseudomonadota</taxon>
        <taxon>Betaproteobacteria</taxon>
        <taxon>Burkholderiales</taxon>
        <taxon>Oxalobacteraceae</taxon>
        <taxon>Telluria group</taxon>
        <taxon>Duganella</taxon>
    </lineage>
</organism>
<dbReference type="SUPFAM" id="SSF46689">
    <property type="entry name" value="Homeodomain-like"/>
    <property type="match status" value="1"/>
</dbReference>
<feature type="domain" description="HTH tetR-type" evidence="5">
    <location>
        <begin position="10"/>
        <end position="70"/>
    </location>
</feature>
<dbReference type="Pfam" id="PF00440">
    <property type="entry name" value="TetR_N"/>
    <property type="match status" value="1"/>
</dbReference>
<dbReference type="PRINTS" id="PR00455">
    <property type="entry name" value="HTHTETR"/>
</dbReference>
<reference evidence="6 7" key="1">
    <citation type="submission" date="2019-11" db="EMBL/GenBank/DDBJ databases">
        <title>Novel species isolated from a subtropical stream in China.</title>
        <authorList>
            <person name="Lu H."/>
        </authorList>
    </citation>
    <scope>NUCLEOTIDE SEQUENCE [LARGE SCALE GENOMIC DNA]</scope>
    <source>
        <strain evidence="6 7">FT80W</strain>
    </source>
</reference>
<proteinExistence type="predicted"/>
<dbReference type="PANTHER" id="PTHR47506:SF6">
    <property type="entry name" value="HTH-TYPE TRANSCRIPTIONAL REPRESSOR NEMR"/>
    <property type="match status" value="1"/>
</dbReference>
<sequence length="202" mass="21811">MNTTHTSETSDVRANILATGQRLMAGKGFSAVGLNEILSGAGVPKGSFYHYFGSKDAFGEALLDSYFDDYLAELDAALAQPDMTMAQRVIAYFEVWQQTQSFFDCQGKCLAVKMAAEVADLSEAMRLSIKRGTSGIVSRLAAALETGVAEGSLSIDSDAASTAQSLYQLWLGTSVMVKIERNIEPFDTAMRTTRQILHLSAV</sequence>
<dbReference type="InterPro" id="IPR011075">
    <property type="entry name" value="TetR_C"/>
</dbReference>
<dbReference type="PROSITE" id="PS50977">
    <property type="entry name" value="HTH_TETR_2"/>
    <property type="match status" value="1"/>
</dbReference>
<keyword evidence="3" id="KW-0804">Transcription</keyword>
<evidence type="ECO:0000313" key="7">
    <source>
        <dbReference type="Proteomes" id="UP000433309"/>
    </source>
</evidence>
<keyword evidence="1" id="KW-0805">Transcription regulation</keyword>
<dbReference type="Proteomes" id="UP000433309">
    <property type="component" value="Unassembled WGS sequence"/>
</dbReference>
<dbReference type="RefSeq" id="WP_154375410.1">
    <property type="nucleotide sequence ID" value="NZ_WKJK01000004.1"/>
</dbReference>
<gene>
    <name evidence="6" type="ORF">GJ699_09380</name>
</gene>
<dbReference type="InterPro" id="IPR009057">
    <property type="entry name" value="Homeodomain-like_sf"/>
</dbReference>
<keyword evidence="2 4" id="KW-0238">DNA-binding</keyword>
<dbReference type="Pfam" id="PF16925">
    <property type="entry name" value="TetR_C_13"/>
    <property type="match status" value="1"/>
</dbReference>